<dbReference type="GO" id="GO:0008270">
    <property type="term" value="F:zinc ion binding"/>
    <property type="evidence" value="ECO:0007669"/>
    <property type="project" value="UniProtKB-KW"/>
</dbReference>
<proteinExistence type="predicted"/>
<evidence type="ECO:0000256" key="6">
    <source>
        <dbReference type="ARBA" id="ARBA00022786"/>
    </source>
</evidence>
<evidence type="ECO:0000256" key="7">
    <source>
        <dbReference type="ARBA" id="ARBA00022833"/>
    </source>
</evidence>
<evidence type="ECO:0000256" key="3">
    <source>
        <dbReference type="ARBA" id="ARBA00022692"/>
    </source>
</evidence>
<evidence type="ECO:0000256" key="10">
    <source>
        <dbReference type="SAM" id="Phobius"/>
    </source>
</evidence>
<feature type="domain" description="RING-CH-type" evidence="11">
    <location>
        <begin position="147"/>
        <end position="212"/>
    </location>
</feature>
<feature type="transmembrane region" description="Helical" evidence="10">
    <location>
        <begin position="274"/>
        <end position="296"/>
    </location>
</feature>
<feature type="transmembrane region" description="Helical" evidence="10">
    <location>
        <begin position="231"/>
        <end position="254"/>
    </location>
</feature>
<sequence length="322" mass="37022">MICVKVCHPRIGLFGHIRQEKFRKRCIRSNYNCVTSRGQSSERTLLGFIEMDPEKEKMLSLLKTHSQTIVPSFRRNTETYTSIGSLPNTLISPCASKPQSCPSSCLSVHSCHYSTHSVTSLAKSSNNVNLFKENYVPLPAVEKVWQSDSDLFNCCRICQVSGDSDNLVSPCKCSGSLKYVHYSCLLKWIEYSSRRTRGEPMCELCHFVYKRHKRFRLRKWKLPNVSKKDKCLHTIFFFTLILMITCAVATVLCFLSDHGQVADNKSQLSTEEVITLTCGVLFFISFFAAMTVEIKARHTVYRLFRKFIVRNTEWQIEPYSKS</sequence>
<accession>A0A9W3AI85</accession>
<evidence type="ECO:0000256" key="8">
    <source>
        <dbReference type="ARBA" id="ARBA00022989"/>
    </source>
</evidence>
<dbReference type="SMART" id="SM00744">
    <property type="entry name" value="RINGv"/>
    <property type="match status" value="1"/>
</dbReference>
<dbReference type="PANTHER" id="PTHR46065">
    <property type="entry name" value="E3 UBIQUITIN-PROTEIN LIGASE MARCH 2/3 FAMILY MEMBER"/>
    <property type="match status" value="1"/>
</dbReference>
<dbReference type="Proteomes" id="UP001165740">
    <property type="component" value="Chromosome 5"/>
</dbReference>
<gene>
    <name evidence="13" type="primary">LOC106070110</name>
</gene>
<dbReference type="RefSeq" id="XP_055886985.1">
    <property type="nucleotide sequence ID" value="XM_056031010.1"/>
</dbReference>
<keyword evidence="8 10" id="KW-1133">Transmembrane helix</keyword>
<organism evidence="12 13">
    <name type="scientific">Biomphalaria glabrata</name>
    <name type="common">Bloodfluke planorb</name>
    <name type="synonym">Freshwater snail</name>
    <dbReference type="NCBI Taxonomy" id="6526"/>
    <lineage>
        <taxon>Eukaryota</taxon>
        <taxon>Metazoa</taxon>
        <taxon>Spiralia</taxon>
        <taxon>Lophotrochozoa</taxon>
        <taxon>Mollusca</taxon>
        <taxon>Gastropoda</taxon>
        <taxon>Heterobranchia</taxon>
        <taxon>Euthyneura</taxon>
        <taxon>Panpulmonata</taxon>
        <taxon>Hygrophila</taxon>
        <taxon>Lymnaeoidea</taxon>
        <taxon>Planorbidae</taxon>
        <taxon>Biomphalaria</taxon>
    </lineage>
</organism>
<keyword evidence="6" id="KW-0833">Ubl conjugation pathway</keyword>
<keyword evidence="2" id="KW-0808">Transferase</keyword>
<reference evidence="13" key="1">
    <citation type="submission" date="2025-08" db="UniProtKB">
        <authorList>
            <consortium name="RefSeq"/>
        </authorList>
    </citation>
    <scope>IDENTIFICATION</scope>
</reference>
<protein>
    <submittedName>
        <fullName evidence="13">Uncharacterized protein LOC106070110 isoform X1</fullName>
    </submittedName>
</protein>
<dbReference type="GO" id="GO:0016740">
    <property type="term" value="F:transferase activity"/>
    <property type="evidence" value="ECO:0007669"/>
    <property type="project" value="UniProtKB-KW"/>
</dbReference>
<keyword evidence="9 10" id="KW-0472">Membrane</keyword>
<dbReference type="Gene3D" id="3.30.40.10">
    <property type="entry name" value="Zinc/RING finger domain, C3HC4 (zinc finger)"/>
    <property type="match status" value="1"/>
</dbReference>
<dbReference type="PROSITE" id="PS51292">
    <property type="entry name" value="ZF_RING_CH"/>
    <property type="match status" value="1"/>
</dbReference>
<dbReference type="InterPro" id="IPR013083">
    <property type="entry name" value="Znf_RING/FYVE/PHD"/>
</dbReference>
<evidence type="ECO:0000256" key="4">
    <source>
        <dbReference type="ARBA" id="ARBA00022723"/>
    </source>
</evidence>
<name>A0A9W3AI85_BIOGL</name>
<dbReference type="GO" id="GO:0016020">
    <property type="term" value="C:membrane"/>
    <property type="evidence" value="ECO:0007669"/>
    <property type="project" value="UniProtKB-SubCell"/>
</dbReference>
<keyword evidence="3 10" id="KW-0812">Transmembrane</keyword>
<keyword evidence="12" id="KW-1185">Reference proteome</keyword>
<dbReference type="SUPFAM" id="SSF57850">
    <property type="entry name" value="RING/U-box"/>
    <property type="match status" value="1"/>
</dbReference>
<keyword evidence="5" id="KW-0863">Zinc-finger</keyword>
<evidence type="ECO:0000259" key="11">
    <source>
        <dbReference type="PROSITE" id="PS51292"/>
    </source>
</evidence>
<keyword evidence="7" id="KW-0862">Zinc</keyword>
<dbReference type="PANTHER" id="PTHR46065:SF3">
    <property type="entry name" value="FI20425P1"/>
    <property type="match status" value="1"/>
</dbReference>
<evidence type="ECO:0000313" key="13">
    <source>
        <dbReference type="RefSeq" id="XP_055886985.1"/>
    </source>
</evidence>
<comment type="subcellular location">
    <subcellularLocation>
        <location evidence="1">Membrane</location>
        <topology evidence="1">Multi-pass membrane protein</topology>
    </subcellularLocation>
</comment>
<evidence type="ECO:0000256" key="5">
    <source>
        <dbReference type="ARBA" id="ARBA00022771"/>
    </source>
</evidence>
<dbReference type="GeneID" id="106070110"/>
<dbReference type="InterPro" id="IPR011016">
    <property type="entry name" value="Znf_RING-CH"/>
</dbReference>
<evidence type="ECO:0000313" key="12">
    <source>
        <dbReference type="Proteomes" id="UP001165740"/>
    </source>
</evidence>
<dbReference type="Pfam" id="PF12906">
    <property type="entry name" value="RINGv"/>
    <property type="match status" value="1"/>
</dbReference>
<dbReference type="OrthoDB" id="264354at2759"/>
<dbReference type="AlphaFoldDB" id="A0A9W3AI85"/>
<evidence type="ECO:0000256" key="2">
    <source>
        <dbReference type="ARBA" id="ARBA00022679"/>
    </source>
</evidence>
<evidence type="ECO:0000256" key="9">
    <source>
        <dbReference type="ARBA" id="ARBA00023136"/>
    </source>
</evidence>
<evidence type="ECO:0000256" key="1">
    <source>
        <dbReference type="ARBA" id="ARBA00004141"/>
    </source>
</evidence>
<keyword evidence="4" id="KW-0479">Metal-binding</keyword>